<keyword evidence="6" id="KW-0904">Protein phosphatase</keyword>
<dbReference type="AlphaFoldDB" id="A0A4X2KKU1"/>
<feature type="domain" description="Tyrosine-protein phosphatase" evidence="10">
    <location>
        <begin position="24"/>
        <end position="289"/>
    </location>
</feature>
<evidence type="ECO:0000256" key="5">
    <source>
        <dbReference type="ARBA" id="ARBA00022801"/>
    </source>
</evidence>
<dbReference type="Gene3D" id="3.90.190.10">
    <property type="entry name" value="Protein tyrosine phosphatase superfamily"/>
    <property type="match status" value="1"/>
</dbReference>
<comment type="similarity">
    <text evidence="7">Belongs to the protein-tyrosine phosphatase family. Non-receptor class 4 subfamily.</text>
</comment>
<protein>
    <recommendedName>
        <fullName evidence="2">protein-tyrosine-phosphatase</fullName>
        <ecNumber evidence="2">3.1.3.48</ecNumber>
    </recommendedName>
</protein>
<dbReference type="GeneTree" id="ENSGT00940000160958"/>
<dbReference type="RefSeq" id="XP_027716191.1">
    <property type="nucleotide sequence ID" value="XM_027860390.1"/>
</dbReference>
<dbReference type="InterPro" id="IPR016130">
    <property type="entry name" value="Tyr_Pase_AS"/>
</dbReference>
<proteinExistence type="inferred from homology"/>
<dbReference type="PROSITE" id="PS50055">
    <property type="entry name" value="TYR_PHOSPHATASE_PTP"/>
    <property type="match status" value="1"/>
</dbReference>
<dbReference type="GO" id="GO:0002230">
    <property type="term" value="P:positive regulation of defense response to virus by host"/>
    <property type="evidence" value="ECO:0007669"/>
    <property type="project" value="Ensembl"/>
</dbReference>
<evidence type="ECO:0000256" key="6">
    <source>
        <dbReference type="ARBA" id="ARBA00022912"/>
    </source>
</evidence>
<dbReference type="InterPro" id="IPR003595">
    <property type="entry name" value="Tyr_Pase_cat"/>
</dbReference>
<dbReference type="GO" id="GO:0034145">
    <property type="term" value="P:positive regulation of toll-like receptor 4 signaling pathway"/>
    <property type="evidence" value="ECO:0007669"/>
    <property type="project" value="Ensembl"/>
</dbReference>
<dbReference type="GO" id="GO:0071663">
    <property type="term" value="P:positive regulation of granzyme B production"/>
    <property type="evidence" value="ECO:0007669"/>
    <property type="project" value="Ensembl"/>
</dbReference>
<dbReference type="PROSITE" id="PS00383">
    <property type="entry name" value="TYR_PHOSPHATASE_1"/>
    <property type="match status" value="1"/>
</dbReference>
<dbReference type="GeneID" id="114041766"/>
<reference evidence="13" key="1">
    <citation type="submission" date="2018-12" db="EMBL/GenBank/DDBJ databases">
        <authorList>
            <person name="Yazar S."/>
        </authorList>
    </citation>
    <scope>NUCLEOTIDE SEQUENCE [LARGE SCALE GENOMIC DNA]</scope>
</reference>
<dbReference type="STRING" id="29139.ENSVURP00010009802"/>
<dbReference type="GO" id="GO:0034141">
    <property type="term" value="P:positive regulation of toll-like receptor 3 signaling pathway"/>
    <property type="evidence" value="ECO:0007669"/>
    <property type="project" value="Ensembl"/>
</dbReference>
<dbReference type="CTD" id="26191"/>
<keyword evidence="3" id="KW-0963">Cytoplasm</keyword>
<dbReference type="GO" id="GO:1901222">
    <property type="term" value="P:regulation of non-canonical NF-kappaB signal transduction"/>
    <property type="evidence" value="ECO:0007669"/>
    <property type="project" value="Ensembl"/>
</dbReference>
<dbReference type="Pfam" id="PF00102">
    <property type="entry name" value="Y_phosphatase"/>
    <property type="match status" value="1"/>
</dbReference>
<dbReference type="SMART" id="SM00194">
    <property type="entry name" value="PTPc"/>
    <property type="match status" value="1"/>
</dbReference>
<accession>A0A4X2KKU1</accession>
<keyword evidence="13" id="KW-1185">Reference proteome</keyword>
<feature type="region of interest" description="Disordered" evidence="9">
    <location>
        <begin position="585"/>
        <end position="625"/>
    </location>
</feature>
<dbReference type="GO" id="GO:0005634">
    <property type="term" value="C:nucleus"/>
    <property type="evidence" value="ECO:0007669"/>
    <property type="project" value="Ensembl"/>
</dbReference>
<dbReference type="OMA" id="MMNQQSK"/>
<dbReference type="PANTHER" id="PTHR45983">
    <property type="entry name" value="TYROSINE PHOSPHATSE N18, PUTATIVE-RELATED"/>
    <property type="match status" value="1"/>
</dbReference>
<dbReference type="SMART" id="SM00404">
    <property type="entry name" value="PTPc_motif"/>
    <property type="match status" value="1"/>
</dbReference>
<evidence type="ECO:0000256" key="3">
    <source>
        <dbReference type="ARBA" id="ARBA00022490"/>
    </source>
</evidence>
<dbReference type="CDD" id="cd14602">
    <property type="entry name" value="PTPc-N22"/>
    <property type="match status" value="1"/>
</dbReference>
<feature type="domain" description="Tyrosine specific protein phosphatases" evidence="11">
    <location>
        <begin position="203"/>
        <end position="280"/>
    </location>
</feature>
<dbReference type="EC" id="3.1.3.48" evidence="2"/>
<keyword evidence="5" id="KW-0378">Hydrolase</keyword>
<dbReference type="GO" id="GO:2000566">
    <property type="term" value="P:positive regulation of CD8-positive, alpha-beta T cell proliferation"/>
    <property type="evidence" value="ECO:0007669"/>
    <property type="project" value="Ensembl"/>
</dbReference>
<dbReference type="InterPro" id="IPR047253">
    <property type="entry name" value="PTN22_cat"/>
</dbReference>
<dbReference type="GO" id="GO:0030217">
    <property type="term" value="P:T cell differentiation"/>
    <property type="evidence" value="ECO:0007669"/>
    <property type="project" value="Ensembl"/>
</dbReference>
<dbReference type="GO" id="GO:0032715">
    <property type="term" value="P:negative regulation of interleukin-6 production"/>
    <property type="evidence" value="ECO:0007669"/>
    <property type="project" value="Ensembl"/>
</dbReference>
<dbReference type="GO" id="GO:0017124">
    <property type="term" value="F:SH3 domain binding"/>
    <property type="evidence" value="ECO:0007669"/>
    <property type="project" value="Ensembl"/>
</dbReference>
<dbReference type="GO" id="GO:0050852">
    <property type="term" value="P:T cell receptor signaling pathway"/>
    <property type="evidence" value="ECO:0007669"/>
    <property type="project" value="Ensembl"/>
</dbReference>
<dbReference type="Proteomes" id="UP000314987">
    <property type="component" value="Unassembled WGS sequence"/>
</dbReference>
<evidence type="ECO:0000313" key="12">
    <source>
        <dbReference type="Ensembl" id="ENSVURP00010009802.1"/>
    </source>
</evidence>
<evidence type="ECO:0000313" key="13">
    <source>
        <dbReference type="Proteomes" id="UP000314987"/>
    </source>
</evidence>
<name>A0A4X2KKU1_VOMUR</name>
<dbReference type="GO" id="GO:0009898">
    <property type="term" value="C:cytoplasmic side of plasma membrane"/>
    <property type="evidence" value="ECO:0007669"/>
    <property type="project" value="Ensembl"/>
</dbReference>
<reference evidence="12" key="3">
    <citation type="submission" date="2025-09" db="UniProtKB">
        <authorList>
            <consortium name="Ensembl"/>
        </authorList>
    </citation>
    <scope>IDENTIFICATION</scope>
</reference>
<keyword evidence="4" id="KW-0597">Phosphoprotein</keyword>
<dbReference type="GO" id="GO:0034165">
    <property type="term" value="P:positive regulation of toll-like receptor 9 signaling pathway"/>
    <property type="evidence" value="ECO:0007669"/>
    <property type="project" value="Ensembl"/>
</dbReference>
<dbReference type="GO" id="GO:0070433">
    <property type="term" value="P:negative regulation of nucleotide-binding oligomerization domain containing 2 signaling pathway"/>
    <property type="evidence" value="ECO:0007669"/>
    <property type="project" value="Ensembl"/>
</dbReference>
<reference evidence="12" key="2">
    <citation type="submission" date="2025-08" db="UniProtKB">
        <authorList>
            <consortium name="Ensembl"/>
        </authorList>
    </citation>
    <scope>IDENTIFICATION</scope>
</reference>
<dbReference type="PANTHER" id="PTHR45983:SF1">
    <property type="entry name" value="TYROSINE-PROTEIN PHOSPHATASE NON-RECEPTOR TYPE 22"/>
    <property type="match status" value="1"/>
</dbReference>
<organism evidence="12 13">
    <name type="scientific">Vombatus ursinus</name>
    <name type="common">Common wombat</name>
    <dbReference type="NCBI Taxonomy" id="29139"/>
    <lineage>
        <taxon>Eukaryota</taxon>
        <taxon>Metazoa</taxon>
        <taxon>Chordata</taxon>
        <taxon>Craniata</taxon>
        <taxon>Vertebrata</taxon>
        <taxon>Euteleostomi</taxon>
        <taxon>Mammalia</taxon>
        <taxon>Metatheria</taxon>
        <taxon>Diprotodontia</taxon>
        <taxon>Vombatidae</taxon>
        <taxon>Vombatus</taxon>
    </lineage>
</organism>
<dbReference type="GO" id="GO:0050868">
    <property type="term" value="P:negative regulation of T cell activation"/>
    <property type="evidence" value="ECO:0007669"/>
    <property type="project" value="Ensembl"/>
</dbReference>
<feature type="compositionally biased region" description="Basic residues" evidence="9">
    <location>
        <begin position="674"/>
        <end position="683"/>
    </location>
</feature>
<dbReference type="FunFam" id="3.90.190.10:FF:000045">
    <property type="entry name" value="Tyrosine-protein phosphatase non-receptor type 12"/>
    <property type="match status" value="1"/>
</dbReference>
<dbReference type="GO" id="GO:1900227">
    <property type="term" value="P:positive regulation of NLRP3 inflammasome complex assembly"/>
    <property type="evidence" value="ECO:0007669"/>
    <property type="project" value="Ensembl"/>
</dbReference>
<comment type="catalytic activity">
    <reaction evidence="8">
        <text>O-phospho-L-tyrosyl-[protein] + H2O = L-tyrosyl-[protein] + phosphate</text>
        <dbReference type="Rhea" id="RHEA:10684"/>
        <dbReference type="Rhea" id="RHEA-COMP:10136"/>
        <dbReference type="Rhea" id="RHEA-COMP:20101"/>
        <dbReference type="ChEBI" id="CHEBI:15377"/>
        <dbReference type="ChEBI" id="CHEBI:43474"/>
        <dbReference type="ChEBI" id="CHEBI:46858"/>
        <dbReference type="ChEBI" id="CHEBI:61978"/>
        <dbReference type="EC" id="3.1.3.48"/>
    </reaction>
</comment>
<dbReference type="GO" id="GO:0004726">
    <property type="term" value="F:non-membrane spanning protein tyrosine phosphatase activity"/>
    <property type="evidence" value="ECO:0007669"/>
    <property type="project" value="InterPro"/>
</dbReference>
<dbReference type="PROSITE" id="PS50056">
    <property type="entry name" value="TYR_PHOSPHATASE_2"/>
    <property type="match status" value="1"/>
</dbReference>
<dbReference type="GO" id="GO:1903753">
    <property type="term" value="P:negative regulation of p38MAPK cascade"/>
    <property type="evidence" value="ECO:0007669"/>
    <property type="project" value="Ensembl"/>
</dbReference>
<evidence type="ECO:0000256" key="1">
    <source>
        <dbReference type="ARBA" id="ARBA00004496"/>
    </source>
</evidence>
<gene>
    <name evidence="12" type="primary">PTPN22</name>
</gene>
<evidence type="ECO:0000259" key="10">
    <source>
        <dbReference type="PROSITE" id="PS50055"/>
    </source>
</evidence>
<evidence type="ECO:0000256" key="4">
    <source>
        <dbReference type="ARBA" id="ARBA00022553"/>
    </source>
</evidence>
<dbReference type="GO" id="GO:0019900">
    <property type="term" value="F:kinase binding"/>
    <property type="evidence" value="ECO:0007669"/>
    <property type="project" value="Ensembl"/>
</dbReference>
<dbReference type="SUPFAM" id="SSF52799">
    <property type="entry name" value="(Phosphotyrosine protein) phosphatases II"/>
    <property type="match status" value="1"/>
</dbReference>
<evidence type="ECO:0000256" key="8">
    <source>
        <dbReference type="ARBA" id="ARBA00051722"/>
    </source>
</evidence>
<dbReference type="GO" id="GO:0032717">
    <property type="term" value="P:negative regulation of interleukin-8 production"/>
    <property type="evidence" value="ECO:0007669"/>
    <property type="project" value="Ensembl"/>
</dbReference>
<feature type="region of interest" description="Disordered" evidence="9">
    <location>
        <begin position="659"/>
        <end position="752"/>
    </location>
</feature>
<dbReference type="PRINTS" id="PR00700">
    <property type="entry name" value="PRTYPHPHTASE"/>
</dbReference>
<dbReference type="GO" id="GO:0002685">
    <property type="term" value="P:regulation of leukocyte migration"/>
    <property type="evidence" value="ECO:0007669"/>
    <property type="project" value="Ensembl"/>
</dbReference>
<evidence type="ECO:0000256" key="2">
    <source>
        <dbReference type="ARBA" id="ARBA00013064"/>
    </source>
</evidence>
<dbReference type="GO" id="GO:0070374">
    <property type="term" value="P:positive regulation of ERK1 and ERK2 cascade"/>
    <property type="evidence" value="ECO:0007669"/>
    <property type="project" value="Ensembl"/>
</dbReference>
<dbReference type="GO" id="GO:1902523">
    <property type="term" value="P:positive regulation of protein K63-linked ubiquitination"/>
    <property type="evidence" value="ECO:0007669"/>
    <property type="project" value="Ensembl"/>
</dbReference>
<dbReference type="InterPro" id="IPR000242">
    <property type="entry name" value="PTP_cat"/>
</dbReference>
<dbReference type="Ensembl" id="ENSVURT00010011118.1">
    <property type="protein sequence ID" value="ENSVURP00010009802.1"/>
    <property type="gene ID" value="ENSVURG00010007583.1"/>
</dbReference>
<sequence length="808" mass="90806">MDQREILQKYLDEATNKKLIREERASEFLKLKRQSTKYKMDKTYPTTVAERPENIKKNRYKDILPFDHSRVKLSLVTSDEDSHYINANFIKGVYGPRAYIATQGPLATTLLDFWRMIWEYSVLIIVMACMEFEMGKKKCERYWTEPGETVLQCGPFSISCESENKKSDFVIRTLKAKLNSETRTIYQFHYKNWPDHDVPSSIDPILELIWEMRCYQVDDSVPICIHCSAGCGRTGVLCAVDYTWKLLKDGIIPVNFSIFSLIQDMRTQRPSLVQTQEQYEMVYNAVLELFKRQVEILTDNRNTAGPEIQANHAALKPPPVLEDDPFSCIPPDCPAEEDSVIKCQQNKQVTQEETVRASSLDCGVPELHGSQGLSSHSVKPDFSVKVLELNCSGEKNADRLMKWETKLYPLVGEPLQKHGSLDLNSVLSGTHPNLGPANANGRQSNTKVPLTRTKSIPFELPPQRQLKECEINAAFPCSDDWQGHSYSSIDLQAHKSKCISSVELNHLLSGTKSQMYNVSHPKAHVSSAYRVHPYTSLAEDPYFSQLPPSNVDLPMGIDFLEKPDGTVFSSSTAITTPISDGSPFNPLASSLPSNHFHPTLNRRTSADSPLLDDEIPPPLPERTPESFIVDEESGNFSEMTSKPQSSPVKLKIGTSLEWSGVSESEKSNDSFRLRPSKSVKLRSSKSEIPQDRSSSPPPPLPERTPESFLLADEDPMQVQSGETHSTNRLENLEDITSSQQSLKTSGKGFTRSRSLKILRNVKKSISSQPVKSAESIQSNHSSSFLNFGFANRFSKPKGPRNPPPTWNI</sequence>
<feature type="compositionally biased region" description="Basic and acidic residues" evidence="9">
    <location>
        <begin position="663"/>
        <end position="672"/>
    </location>
</feature>
<dbReference type="GO" id="GO:0034157">
    <property type="term" value="P:positive regulation of toll-like receptor 7 signaling pathway"/>
    <property type="evidence" value="ECO:0007669"/>
    <property type="project" value="Ensembl"/>
</dbReference>
<dbReference type="GO" id="GO:0032728">
    <property type="term" value="P:positive regulation of interferon-beta production"/>
    <property type="evidence" value="ECO:0007669"/>
    <property type="project" value="Ensembl"/>
</dbReference>
<dbReference type="GO" id="GO:0042307">
    <property type="term" value="P:positive regulation of protein import into nucleus"/>
    <property type="evidence" value="ECO:0007669"/>
    <property type="project" value="Ensembl"/>
</dbReference>
<dbReference type="InterPro" id="IPR047170">
    <property type="entry name" value="PTN12/18/22"/>
</dbReference>
<feature type="compositionally biased region" description="Polar residues" evidence="9">
    <location>
        <begin position="732"/>
        <end position="744"/>
    </location>
</feature>
<dbReference type="GO" id="GO:0032720">
    <property type="term" value="P:negative regulation of tumor necrosis factor production"/>
    <property type="evidence" value="ECO:0007669"/>
    <property type="project" value="Ensembl"/>
</dbReference>
<dbReference type="InterPro" id="IPR029021">
    <property type="entry name" value="Prot-tyrosine_phosphatase-like"/>
</dbReference>
<dbReference type="GO" id="GO:0071225">
    <property type="term" value="P:cellular response to muramyl dipeptide"/>
    <property type="evidence" value="ECO:0007669"/>
    <property type="project" value="Ensembl"/>
</dbReference>
<dbReference type="GO" id="GO:0035644">
    <property type="term" value="P:phosphoanandamide dephosphorylation"/>
    <property type="evidence" value="ECO:0007669"/>
    <property type="project" value="Ensembl"/>
</dbReference>
<dbReference type="GO" id="GO:0032727">
    <property type="term" value="P:positive regulation of interferon-alpha production"/>
    <property type="evidence" value="ECO:0007669"/>
    <property type="project" value="Ensembl"/>
</dbReference>
<dbReference type="InterPro" id="IPR000387">
    <property type="entry name" value="Tyr_Pase_dom"/>
</dbReference>
<evidence type="ECO:0000256" key="9">
    <source>
        <dbReference type="SAM" id="MobiDB-lite"/>
    </source>
</evidence>
<comment type="subcellular location">
    <subcellularLocation>
        <location evidence="1">Cytoplasm</location>
    </subcellularLocation>
</comment>
<dbReference type="GO" id="GO:0005737">
    <property type="term" value="C:cytoplasm"/>
    <property type="evidence" value="ECO:0007669"/>
    <property type="project" value="UniProtKB-SubCell"/>
</dbReference>
<evidence type="ECO:0000259" key="11">
    <source>
        <dbReference type="PROSITE" id="PS50056"/>
    </source>
</evidence>
<dbReference type="OrthoDB" id="10253954at2759"/>
<evidence type="ECO:0000256" key="7">
    <source>
        <dbReference type="ARBA" id="ARBA00034734"/>
    </source>
</evidence>